<protein>
    <submittedName>
        <fullName evidence="2">Uncharacterized protein</fullName>
    </submittedName>
</protein>
<organism evidence="2">
    <name type="scientific">Oikopleura dioica</name>
    <name type="common">Tunicate</name>
    <dbReference type="NCBI Taxonomy" id="34765"/>
    <lineage>
        <taxon>Eukaryota</taxon>
        <taxon>Metazoa</taxon>
        <taxon>Chordata</taxon>
        <taxon>Tunicata</taxon>
        <taxon>Appendicularia</taxon>
        <taxon>Copelata</taxon>
        <taxon>Oikopleuridae</taxon>
        <taxon>Oikopleura</taxon>
    </lineage>
</organism>
<sequence length="75" mass="8122">MSTFSIKGHVSEPSGRFFLFALIGWLPSPGRAPLERCGAPTKDQAPPPANTLARPERNSATIPPTRIAIQRTLLL</sequence>
<gene>
    <name evidence="2" type="ORF">GSOID_T00004423001</name>
</gene>
<proteinExistence type="predicted"/>
<evidence type="ECO:0000256" key="1">
    <source>
        <dbReference type="SAM" id="MobiDB-lite"/>
    </source>
</evidence>
<reference evidence="2" key="1">
    <citation type="journal article" date="2010" name="Science">
        <title>Plasticity of animal genome architecture unmasked by rapid evolution of a pelagic tunicate.</title>
        <authorList>
            <person name="Denoeud F."/>
            <person name="Henriet S."/>
            <person name="Mungpakdee S."/>
            <person name="Aury J.M."/>
            <person name="Da Silva C."/>
            <person name="Brinkmann H."/>
            <person name="Mikhaleva J."/>
            <person name="Olsen L.C."/>
            <person name="Jubin C."/>
            <person name="Canestro C."/>
            <person name="Bouquet J.M."/>
            <person name="Danks G."/>
            <person name="Poulain J."/>
            <person name="Campsteijn C."/>
            <person name="Adamski M."/>
            <person name="Cross I."/>
            <person name="Yadetie F."/>
            <person name="Muffato M."/>
            <person name="Louis A."/>
            <person name="Butcher S."/>
            <person name="Tsagkogeorga G."/>
            <person name="Konrad A."/>
            <person name="Singh S."/>
            <person name="Jensen M.F."/>
            <person name="Cong E.H."/>
            <person name="Eikeseth-Otteraa H."/>
            <person name="Noel B."/>
            <person name="Anthouard V."/>
            <person name="Porcel B.M."/>
            <person name="Kachouri-Lafond R."/>
            <person name="Nishino A."/>
            <person name="Ugolini M."/>
            <person name="Chourrout P."/>
            <person name="Nishida H."/>
            <person name="Aasland R."/>
            <person name="Huzurbazar S."/>
            <person name="Westhof E."/>
            <person name="Delsuc F."/>
            <person name="Lehrach H."/>
            <person name="Reinhardt R."/>
            <person name="Weissenbach J."/>
            <person name="Roy S.W."/>
            <person name="Artiguenave F."/>
            <person name="Postlethwait J.H."/>
            <person name="Manak J.R."/>
            <person name="Thompson E.M."/>
            <person name="Jaillon O."/>
            <person name="Du Pasquier L."/>
            <person name="Boudinot P."/>
            <person name="Liberles D.A."/>
            <person name="Volff J.N."/>
            <person name="Philippe H."/>
            <person name="Lenhard B."/>
            <person name="Roest Crollius H."/>
            <person name="Wincker P."/>
            <person name="Chourrout D."/>
        </authorList>
    </citation>
    <scope>NUCLEOTIDE SEQUENCE [LARGE SCALE GENOMIC DNA]</scope>
</reference>
<keyword evidence="3" id="KW-1185">Reference proteome</keyword>
<dbReference type="EMBL" id="FN653030">
    <property type="protein sequence ID" value="CBY19005.1"/>
    <property type="molecule type" value="Genomic_DNA"/>
</dbReference>
<evidence type="ECO:0000313" key="2">
    <source>
        <dbReference type="EMBL" id="CBY19005.1"/>
    </source>
</evidence>
<dbReference type="Proteomes" id="UP000001307">
    <property type="component" value="Unassembled WGS sequence"/>
</dbReference>
<evidence type="ECO:0000313" key="3">
    <source>
        <dbReference type="Proteomes" id="UP000001307"/>
    </source>
</evidence>
<accession>E4X976</accession>
<dbReference type="AlphaFoldDB" id="E4X976"/>
<dbReference type="InParanoid" id="E4X976"/>
<feature type="region of interest" description="Disordered" evidence="1">
    <location>
        <begin position="34"/>
        <end position="63"/>
    </location>
</feature>
<name>E4X976_OIKDI</name>